<feature type="domain" description="Cytochrome c7-like" evidence="2">
    <location>
        <begin position="126"/>
        <end position="215"/>
    </location>
</feature>
<name>A0A3A8IE97_9BACT</name>
<dbReference type="Proteomes" id="UP000563426">
    <property type="component" value="Unassembled WGS sequence"/>
</dbReference>
<comment type="caution">
    <text evidence="3">The sequence shown here is derived from an EMBL/GenBank/DDBJ whole genome shotgun (WGS) entry which is preliminary data.</text>
</comment>
<keyword evidence="1" id="KW-1133">Transmembrane helix</keyword>
<accession>A0A3A8IE97</accession>
<keyword evidence="1" id="KW-0472">Membrane</keyword>
<evidence type="ECO:0000259" key="2">
    <source>
        <dbReference type="Pfam" id="PF14522"/>
    </source>
</evidence>
<evidence type="ECO:0000313" key="3">
    <source>
        <dbReference type="EMBL" id="NOK33720.1"/>
    </source>
</evidence>
<dbReference type="PANTHER" id="PTHR39425">
    <property type="entry name" value="LIPOPROTEIN CYTOCHROME C"/>
    <property type="match status" value="1"/>
</dbReference>
<sequence>MAPLFRPGTDSVLRALIALALGVPAVSLAGLLLLARNPLGRGSFAPHEQPLPFDHRHHVGDEGIPCGYCHEGAWRSPVAGVPPTQRCLGCHAQVWNESARLEPVRASGFDGTPLPWNRVHALPDYVWFSHQAHVNKGVGCVTCHGRVDTMPAVQQVAPLTMGWCLDCHRDPTPWLRPVSEVANLTWRPPGDPRETGRAVQAALDVNPRTDCNTCHF</sequence>
<dbReference type="AlphaFoldDB" id="A0A3A8IE97"/>
<keyword evidence="4" id="KW-1185">Reference proteome</keyword>
<protein>
    <submittedName>
        <fullName evidence="3">Cytochrome C</fullName>
    </submittedName>
</protein>
<reference evidence="3 4" key="1">
    <citation type="submission" date="2020-05" db="EMBL/GenBank/DDBJ databases">
        <authorList>
            <person name="Whitworth D."/>
        </authorList>
    </citation>
    <scope>NUCLEOTIDE SEQUENCE [LARGE SCALE GENOMIC DNA]</scope>
    <source>
        <strain evidence="3 4">AB043B</strain>
    </source>
</reference>
<dbReference type="Gene3D" id="3.90.10.10">
    <property type="entry name" value="Cytochrome C3"/>
    <property type="match status" value="2"/>
</dbReference>
<dbReference type="CDD" id="cd08168">
    <property type="entry name" value="Cytochrom_C3"/>
    <property type="match status" value="1"/>
</dbReference>
<dbReference type="OrthoDB" id="9814800at2"/>
<keyword evidence="1" id="KW-0812">Transmembrane</keyword>
<dbReference type="SUPFAM" id="SSF48695">
    <property type="entry name" value="Multiheme cytochromes"/>
    <property type="match status" value="1"/>
</dbReference>
<dbReference type="Pfam" id="PF14522">
    <property type="entry name" value="Cytochrome_C7"/>
    <property type="match status" value="1"/>
</dbReference>
<dbReference type="InterPro" id="IPR029467">
    <property type="entry name" value="Cyt_c7-like"/>
</dbReference>
<gene>
    <name evidence="3" type="ORF">HMI49_10975</name>
</gene>
<feature type="transmembrane region" description="Helical" evidence="1">
    <location>
        <begin position="12"/>
        <end position="34"/>
    </location>
</feature>
<dbReference type="EMBL" id="JABFJV010000045">
    <property type="protein sequence ID" value="NOK33720.1"/>
    <property type="molecule type" value="Genomic_DNA"/>
</dbReference>
<organism evidence="3 4">
    <name type="scientific">Corallococcus exercitus</name>
    <dbReference type="NCBI Taxonomy" id="2316736"/>
    <lineage>
        <taxon>Bacteria</taxon>
        <taxon>Pseudomonadati</taxon>
        <taxon>Myxococcota</taxon>
        <taxon>Myxococcia</taxon>
        <taxon>Myxococcales</taxon>
        <taxon>Cystobacterineae</taxon>
        <taxon>Myxococcaceae</taxon>
        <taxon>Corallococcus</taxon>
    </lineage>
</organism>
<dbReference type="RefSeq" id="WP_120524025.1">
    <property type="nucleotide sequence ID" value="NZ_JABFJV010000045.1"/>
</dbReference>
<dbReference type="PANTHER" id="PTHR39425:SF1">
    <property type="entry name" value="CYTOCHROME C7-LIKE DOMAIN-CONTAINING PROTEIN"/>
    <property type="match status" value="1"/>
</dbReference>
<evidence type="ECO:0000256" key="1">
    <source>
        <dbReference type="SAM" id="Phobius"/>
    </source>
</evidence>
<dbReference type="InterPro" id="IPR036280">
    <property type="entry name" value="Multihaem_cyt_sf"/>
</dbReference>
<proteinExistence type="predicted"/>
<evidence type="ECO:0000313" key="4">
    <source>
        <dbReference type="Proteomes" id="UP000563426"/>
    </source>
</evidence>